<accession>G2YCK8</accession>
<dbReference type="AlphaFoldDB" id="G2YCK8"/>
<evidence type="ECO:0000313" key="2">
    <source>
        <dbReference type="Proteomes" id="UP000008177"/>
    </source>
</evidence>
<evidence type="ECO:0000313" key="1">
    <source>
        <dbReference type="EMBL" id="CCD34837.1"/>
    </source>
</evidence>
<dbReference type="Proteomes" id="UP000008177">
    <property type="component" value="Unplaced contigs"/>
</dbReference>
<dbReference type="HOGENOM" id="CLU_2277048_0_0_1"/>
<dbReference type="OrthoDB" id="3473645at2759"/>
<name>G2YCK8_BOTF4</name>
<gene>
    <name evidence="1" type="ORF">BofuT4_P098130.1</name>
</gene>
<dbReference type="EMBL" id="FQ790318">
    <property type="protein sequence ID" value="CCD34837.1"/>
    <property type="molecule type" value="Genomic_DNA"/>
</dbReference>
<organism evidence="1 2">
    <name type="scientific">Botryotinia fuckeliana (strain T4)</name>
    <name type="common">Noble rot fungus</name>
    <name type="synonym">Botrytis cinerea</name>
    <dbReference type="NCBI Taxonomy" id="999810"/>
    <lineage>
        <taxon>Eukaryota</taxon>
        <taxon>Fungi</taxon>
        <taxon>Dikarya</taxon>
        <taxon>Ascomycota</taxon>
        <taxon>Pezizomycotina</taxon>
        <taxon>Leotiomycetes</taxon>
        <taxon>Helotiales</taxon>
        <taxon>Sclerotiniaceae</taxon>
        <taxon>Botrytis</taxon>
    </lineage>
</organism>
<proteinExistence type="predicted"/>
<dbReference type="InParanoid" id="G2YCK8"/>
<protein>
    <submittedName>
        <fullName evidence="1">Uncharacterized protein</fullName>
    </submittedName>
</protein>
<sequence length="102" mass="11454">MHTFKTNQGRSILVYIDLGTGGHRMAFSIEGNKIVKESETILERKQPNGDEPSKPVAFGYFKPRRRQKFVSGVKIAFLQDPESYGYAYAALVDAADDQLRSV</sequence>
<reference evidence="2" key="1">
    <citation type="journal article" date="2011" name="PLoS Genet.">
        <title>Genomic analysis of the necrotrophic fungal pathogens Sclerotinia sclerotiorum and Botrytis cinerea.</title>
        <authorList>
            <person name="Amselem J."/>
            <person name="Cuomo C.A."/>
            <person name="van Kan J.A."/>
            <person name="Viaud M."/>
            <person name="Benito E.P."/>
            <person name="Couloux A."/>
            <person name="Coutinho P.M."/>
            <person name="de Vries R.P."/>
            <person name="Dyer P.S."/>
            <person name="Fillinger S."/>
            <person name="Fournier E."/>
            <person name="Gout L."/>
            <person name="Hahn M."/>
            <person name="Kohn L."/>
            <person name="Lapalu N."/>
            <person name="Plummer K.M."/>
            <person name="Pradier J.M."/>
            <person name="Quevillon E."/>
            <person name="Sharon A."/>
            <person name="Simon A."/>
            <person name="ten Have A."/>
            <person name="Tudzynski B."/>
            <person name="Tudzynski P."/>
            <person name="Wincker P."/>
            <person name="Andrew M."/>
            <person name="Anthouard V."/>
            <person name="Beever R.E."/>
            <person name="Beffa R."/>
            <person name="Benoit I."/>
            <person name="Bouzid O."/>
            <person name="Brault B."/>
            <person name="Chen Z."/>
            <person name="Choquer M."/>
            <person name="Collemare J."/>
            <person name="Cotton P."/>
            <person name="Danchin E.G."/>
            <person name="Da Silva C."/>
            <person name="Gautier A."/>
            <person name="Giraud C."/>
            <person name="Giraud T."/>
            <person name="Gonzalez C."/>
            <person name="Grossetete S."/>
            <person name="Guldener U."/>
            <person name="Henrissat B."/>
            <person name="Howlett B.J."/>
            <person name="Kodira C."/>
            <person name="Kretschmer M."/>
            <person name="Lappartient A."/>
            <person name="Leroch M."/>
            <person name="Levis C."/>
            <person name="Mauceli E."/>
            <person name="Neuveglise C."/>
            <person name="Oeser B."/>
            <person name="Pearson M."/>
            <person name="Poulain J."/>
            <person name="Poussereau N."/>
            <person name="Quesneville H."/>
            <person name="Rascle C."/>
            <person name="Schumacher J."/>
            <person name="Segurens B."/>
            <person name="Sexton A."/>
            <person name="Silva E."/>
            <person name="Sirven C."/>
            <person name="Soanes D.M."/>
            <person name="Talbot N.J."/>
            <person name="Templeton M."/>
            <person name="Yandava C."/>
            <person name="Yarden O."/>
            <person name="Zeng Q."/>
            <person name="Rollins J.A."/>
            <person name="Lebrun M.H."/>
            <person name="Dickman M."/>
        </authorList>
    </citation>
    <scope>NUCLEOTIDE SEQUENCE [LARGE SCALE GENOMIC DNA]</scope>
    <source>
        <strain evidence="2">T4</strain>
    </source>
</reference>